<dbReference type="AlphaFoldDB" id="A0A1E5SZ16"/>
<keyword evidence="1" id="KW-1133">Transmembrane helix</keyword>
<dbReference type="RefSeq" id="WP_069835878.1">
    <property type="nucleotide sequence ID" value="NZ_MDGQ01000005.1"/>
</dbReference>
<evidence type="ECO:0000313" key="3">
    <source>
        <dbReference type="EMBL" id="OEK04373.1"/>
    </source>
</evidence>
<feature type="transmembrane region" description="Helical" evidence="1">
    <location>
        <begin position="140"/>
        <end position="161"/>
    </location>
</feature>
<evidence type="ECO:0000259" key="2">
    <source>
        <dbReference type="PROSITE" id="PS50930"/>
    </source>
</evidence>
<keyword evidence="1" id="KW-0472">Membrane</keyword>
<evidence type="ECO:0000256" key="1">
    <source>
        <dbReference type="SAM" id="Phobius"/>
    </source>
</evidence>
<dbReference type="Pfam" id="PF04397">
    <property type="entry name" value="LytTR"/>
    <property type="match status" value="1"/>
</dbReference>
<sequence>MTSKTLSSSFYRYKSKSKSLSIRLFKFFKWRWISILLLGITANTLVNVIFDYKYQRSLVSISLEEYINAIIAAFILLEGTRWISKKLDQRIPWKSGILKRLGWQLVLEMAFLMLLLNILVIGVTYLFYGGFYKIDELMVINLSMISMTLVFSMIDIGIFFYHDWKHSHKANNEDPIQLKKPIKISLGKSSHIVKQENIRTVTSESGSILIKTEEGRNLIYSDSLDTLMKQLDPDSFFRANRQTIISHSVVKSTRSLEYGKVEVTMLDSKHQTKTTIISRTKAAQFRKWLKLQIA</sequence>
<accession>A0A1E5SZ16</accession>
<dbReference type="STRING" id="1563681.BFP71_12890"/>
<dbReference type="PROSITE" id="PS50930">
    <property type="entry name" value="HTH_LYTTR"/>
    <property type="match status" value="1"/>
</dbReference>
<protein>
    <recommendedName>
        <fullName evidence="2">HTH LytTR-type domain-containing protein</fullName>
    </recommendedName>
</protein>
<dbReference type="OrthoDB" id="1420878at2"/>
<gene>
    <name evidence="3" type="ORF">BFP71_12890</name>
</gene>
<evidence type="ECO:0000313" key="4">
    <source>
        <dbReference type="Proteomes" id="UP000095552"/>
    </source>
</evidence>
<keyword evidence="1" id="KW-0812">Transmembrane</keyword>
<name>A0A1E5SZ16_9BACT</name>
<dbReference type="SMART" id="SM00850">
    <property type="entry name" value="LytTR"/>
    <property type="match status" value="1"/>
</dbReference>
<dbReference type="Proteomes" id="UP000095552">
    <property type="component" value="Unassembled WGS sequence"/>
</dbReference>
<feature type="domain" description="HTH LytTR-type" evidence="2">
    <location>
        <begin position="182"/>
        <end position="291"/>
    </location>
</feature>
<proteinExistence type="predicted"/>
<dbReference type="GO" id="GO:0003677">
    <property type="term" value="F:DNA binding"/>
    <property type="evidence" value="ECO:0007669"/>
    <property type="project" value="InterPro"/>
</dbReference>
<organism evidence="3 4">
    <name type="scientific">Roseivirga misakiensis</name>
    <dbReference type="NCBI Taxonomy" id="1563681"/>
    <lineage>
        <taxon>Bacteria</taxon>
        <taxon>Pseudomonadati</taxon>
        <taxon>Bacteroidota</taxon>
        <taxon>Cytophagia</taxon>
        <taxon>Cytophagales</taxon>
        <taxon>Roseivirgaceae</taxon>
        <taxon>Roseivirga</taxon>
    </lineage>
</organism>
<feature type="transmembrane region" description="Helical" evidence="1">
    <location>
        <begin position="105"/>
        <end position="128"/>
    </location>
</feature>
<reference evidence="3 4" key="1">
    <citation type="submission" date="2016-08" db="EMBL/GenBank/DDBJ databases">
        <title>Draft genome of Fabibacter sp. strain SK-8.</title>
        <authorList>
            <person name="Wong S.-K."/>
            <person name="Hamasaki K."/>
            <person name="Yoshizawa S."/>
        </authorList>
    </citation>
    <scope>NUCLEOTIDE SEQUENCE [LARGE SCALE GENOMIC DNA]</scope>
    <source>
        <strain evidence="3 4">SK-8</strain>
    </source>
</reference>
<keyword evidence="4" id="KW-1185">Reference proteome</keyword>
<dbReference type="EMBL" id="MDGQ01000005">
    <property type="protein sequence ID" value="OEK04373.1"/>
    <property type="molecule type" value="Genomic_DNA"/>
</dbReference>
<feature type="transmembrane region" description="Helical" evidence="1">
    <location>
        <begin position="66"/>
        <end position="84"/>
    </location>
</feature>
<comment type="caution">
    <text evidence="3">The sequence shown here is derived from an EMBL/GenBank/DDBJ whole genome shotgun (WGS) entry which is preliminary data.</text>
</comment>
<feature type="transmembrane region" description="Helical" evidence="1">
    <location>
        <begin position="30"/>
        <end position="50"/>
    </location>
</feature>
<dbReference type="InterPro" id="IPR007492">
    <property type="entry name" value="LytTR_DNA-bd_dom"/>
</dbReference>
<dbReference type="Gene3D" id="2.40.50.1020">
    <property type="entry name" value="LytTr DNA-binding domain"/>
    <property type="match status" value="1"/>
</dbReference>